<dbReference type="RefSeq" id="YP_009504973.1">
    <property type="nucleotide sequence ID" value="NC_038223.1"/>
</dbReference>
<dbReference type="InterPro" id="IPR012337">
    <property type="entry name" value="RNaseH-like_sf"/>
</dbReference>
<keyword evidence="5" id="KW-0548">Nucleotidyltransferase</keyword>
<proteinExistence type="inferred from homology"/>
<dbReference type="SUPFAM" id="SSF56672">
    <property type="entry name" value="DNA/RNA polymerases"/>
    <property type="match status" value="1"/>
</dbReference>
<evidence type="ECO:0000256" key="3">
    <source>
        <dbReference type="ARBA" id="ARBA00014385"/>
    </source>
</evidence>
<dbReference type="EC" id="2.7.7.7" evidence="2"/>
<dbReference type="AlphaFoldDB" id="A0A2Z4HH52"/>
<dbReference type="GO" id="GO:0003887">
    <property type="term" value="F:DNA-directed DNA polymerase activity"/>
    <property type="evidence" value="ECO:0007669"/>
    <property type="project" value="UniProtKB-KW"/>
</dbReference>
<dbReference type="InterPro" id="IPR036397">
    <property type="entry name" value="RNaseH_sf"/>
</dbReference>
<comment type="catalytic activity">
    <reaction evidence="9">
        <text>DNA(n) + a 2'-deoxyribonucleoside 5'-triphosphate = DNA(n+1) + diphosphate</text>
        <dbReference type="Rhea" id="RHEA:22508"/>
        <dbReference type="Rhea" id="RHEA-COMP:17339"/>
        <dbReference type="Rhea" id="RHEA-COMP:17340"/>
        <dbReference type="ChEBI" id="CHEBI:33019"/>
        <dbReference type="ChEBI" id="CHEBI:61560"/>
        <dbReference type="ChEBI" id="CHEBI:173112"/>
        <dbReference type="EC" id="2.7.7.7"/>
    </reaction>
</comment>
<keyword evidence="8" id="KW-0238">DNA-binding</keyword>
<evidence type="ECO:0000256" key="4">
    <source>
        <dbReference type="ARBA" id="ARBA00022679"/>
    </source>
</evidence>
<evidence type="ECO:0000256" key="5">
    <source>
        <dbReference type="ARBA" id="ARBA00022695"/>
    </source>
</evidence>
<evidence type="ECO:0000256" key="1">
    <source>
        <dbReference type="ARBA" id="ARBA00005755"/>
    </source>
</evidence>
<reference evidence="11" key="1">
    <citation type="journal article" date="2019" name="Int. J. Biol. Macromol.">
        <title>Characterization and comparison of the mitochondrial genomes from two Lyophyllum fungal species and insights into phylogeny of Agaricomycetes.</title>
        <authorList>
            <person name="Li Q."/>
            <person name="Wang Q."/>
            <person name="Jin X."/>
            <person name="Chen Z."/>
            <person name="Xiong C."/>
            <person name="Li P."/>
            <person name="Zhao J."/>
            <person name="Huang W."/>
        </authorList>
    </citation>
    <scope>NUCLEOTIDE SEQUENCE</scope>
</reference>
<keyword evidence="11" id="KW-0496">Mitochondrion</keyword>
<dbReference type="Pfam" id="PF03175">
    <property type="entry name" value="DNA_pol_B_2"/>
    <property type="match status" value="1"/>
</dbReference>
<feature type="domain" description="DNA-directed DNA polymerase family B mitochondria/virus" evidence="10">
    <location>
        <begin position="174"/>
        <end position="447"/>
    </location>
</feature>
<keyword evidence="7" id="KW-0239">DNA-directed DNA polymerase</keyword>
<dbReference type="InterPro" id="IPR043502">
    <property type="entry name" value="DNA/RNA_pol_sf"/>
</dbReference>
<protein>
    <recommendedName>
        <fullName evidence="3">Probable DNA polymerase</fullName>
        <ecNumber evidence="2">2.7.7.7</ecNumber>
    </recommendedName>
</protein>
<accession>A0A2Z4HH52</accession>
<dbReference type="Gene3D" id="3.90.1600.10">
    <property type="entry name" value="Palm domain of DNA polymerase"/>
    <property type="match status" value="1"/>
</dbReference>
<dbReference type="Gene3D" id="3.30.420.10">
    <property type="entry name" value="Ribonuclease H-like superfamily/Ribonuclease H"/>
    <property type="match status" value="1"/>
</dbReference>
<organism evidence="11">
    <name type="scientific">Lyophyllum decastes</name>
    <name type="common">Fried chicken mushroom</name>
    <dbReference type="NCBI Taxonomy" id="64660"/>
    <lineage>
        <taxon>Eukaryota</taxon>
        <taxon>Fungi</taxon>
        <taxon>Dikarya</taxon>
        <taxon>Basidiomycota</taxon>
        <taxon>Agaricomycotina</taxon>
        <taxon>Agaricomycetes</taxon>
        <taxon>Agaricomycetidae</taxon>
        <taxon>Agaricales</taxon>
        <taxon>Tricholomatineae</taxon>
        <taxon>Lyophyllaceae</taxon>
        <taxon>Lyophyllum</taxon>
    </lineage>
</organism>
<dbReference type="PANTHER" id="PTHR33568">
    <property type="entry name" value="DNA POLYMERASE"/>
    <property type="match status" value="1"/>
</dbReference>
<dbReference type="GO" id="GO:0003677">
    <property type="term" value="F:DNA binding"/>
    <property type="evidence" value="ECO:0007669"/>
    <property type="project" value="UniProtKB-KW"/>
</dbReference>
<keyword evidence="6" id="KW-0235">DNA replication</keyword>
<dbReference type="PANTHER" id="PTHR33568:SF3">
    <property type="entry name" value="DNA-DIRECTED DNA POLYMERASE"/>
    <property type="match status" value="1"/>
</dbReference>
<evidence type="ECO:0000256" key="6">
    <source>
        <dbReference type="ARBA" id="ARBA00022705"/>
    </source>
</evidence>
<dbReference type="GO" id="GO:0000166">
    <property type="term" value="F:nucleotide binding"/>
    <property type="evidence" value="ECO:0007669"/>
    <property type="project" value="InterPro"/>
</dbReference>
<evidence type="ECO:0000256" key="9">
    <source>
        <dbReference type="ARBA" id="ARBA00049244"/>
    </source>
</evidence>
<dbReference type="InterPro" id="IPR023211">
    <property type="entry name" value="DNA_pol_palm_dom_sf"/>
</dbReference>
<geneLocation type="mitochondrion" evidence="11"/>
<dbReference type="GeneID" id="37544330"/>
<sequence>MALINGQEFCFHHNVLITNNTTFEDYYKKVKDIITQNYDEGYPVDVIPSFKVMVWNMDNVKNKRIKITKNTTTNNKFNLLVNNRKFHSSSAGCNSIKPLKDEILGALDSFASMDIETINYNDIQIPVAISFSSDHLNKLFLIKLPQIINNININKSVDVLWLEFFTFINRNPFATIFVHNLGSFDGYFLYKAISNHFNPDVVSTIIDNHNKFISISIKLANGKITWKDSYRIFPVSLDNLCGIFNVPGKSSIYNQKFNDLSLFNDDKLLKEFETYSLQDSIALYNVLDKAQELYASEYNIDLTSILSTSTLSLKIFRQKYLKVNIPILKGSIDKFIRNSYFGGHTDYYKAYISEGYYYDVNSLYPFAMCKPMPFELIKEYKDMTNINLSNFFGFCLAEIITPKDILKPLLPYKYQGKTIYPTGNWIGVYFSEELKAIEGYGYKINLILKSKR</sequence>
<dbReference type="GO" id="GO:0006260">
    <property type="term" value="P:DNA replication"/>
    <property type="evidence" value="ECO:0007669"/>
    <property type="project" value="UniProtKB-KW"/>
</dbReference>
<keyword evidence="4" id="KW-0808">Transferase</keyword>
<gene>
    <name evidence="11" type="primary">orf452</name>
</gene>
<dbReference type="EMBL" id="MH447974">
    <property type="protein sequence ID" value="AWW14092.1"/>
    <property type="molecule type" value="Genomic_DNA"/>
</dbReference>
<evidence type="ECO:0000259" key="10">
    <source>
        <dbReference type="Pfam" id="PF03175"/>
    </source>
</evidence>
<evidence type="ECO:0000256" key="2">
    <source>
        <dbReference type="ARBA" id="ARBA00012417"/>
    </source>
</evidence>
<dbReference type="SUPFAM" id="SSF53098">
    <property type="entry name" value="Ribonuclease H-like"/>
    <property type="match status" value="1"/>
</dbReference>
<dbReference type="InterPro" id="IPR004868">
    <property type="entry name" value="DNA-dir_DNA_pol_B_mt/vir"/>
</dbReference>
<evidence type="ECO:0000313" key="11">
    <source>
        <dbReference type="EMBL" id="AWW14092.1"/>
    </source>
</evidence>
<comment type="similarity">
    <text evidence="1">Belongs to the DNA polymerase type-B family.</text>
</comment>
<name>A0A2Z4HH52_LYODE</name>
<evidence type="ECO:0000256" key="8">
    <source>
        <dbReference type="ARBA" id="ARBA00023125"/>
    </source>
</evidence>
<evidence type="ECO:0000256" key="7">
    <source>
        <dbReference type="ARBA" id="ARBA00022932"/>
    </source>
</evidence>